<name>E9IXB3_SOLIN</name>
<dbReference type="EMBL" id="GL766724">
    <property type="protein sequence ID" value="EFZ14788.1"/>
    <property type="molecule type" value="Genomic_DNA"/>
</dbReference>
<evidence type="ECO:0000259" key="1">
    <source>
        <dbReference type="Pfam" id="PF21789"/>
    </source>
</evidence>
<gene>
    <name evidence="2" type="ORF">SINV_10493</name>
</gene>
<dbReference type="AlphaFoldDB" id="E9IXB3"/>
<dbReference type="Pfam" id="PF21789">
    <property type="entry name" value="TNP-like_RNaseH_C"/>
    <property type="match status" value="1"/>
</dbReference>
<sequence>KHSTFVPVFVPIKTYHASLTTFSQGHIKILFCCIRYHGGCNNNPTVRQLEIIFKKLLAHAAIKKSATSNYVPF</sequence>
<dbReference type="HOGENOM" id="CLU_2712104_0_0_1"/>
<dbReference type="InterPro" id="IPR048367">
    <property type="entry name" value="TNP-like_RNaseH_C"/>
</dbReference>
<proteinExistence type="predicted"/>
<protein>
    <recommendedName>
        <fullName evidence="1">Transposable element P transposase-like RNase H C-terminal domain-containing protein</fullName>
    </recommendedName>
</protein>
<accession>E9IXB3</accession>
<reference evidence="2" key="1">
    <citation type="journal article" date="2011" name="Proc. Natl. Acad. Sci. U.S.A.">
        <title>The genome of the fire ant Solenopsis invicta.</title>
        <authorList>
            <person name="Wurm Y."/>
            <person name="Wang J."/>
            <person name="Riba-Grognuz O."/>
            <person name="Corona M."/>
            <person name="Nygaard S."/>
            <person name="Hunt B.G."/>
            <person name="Ingram K.K."/>
            <person name="Falquet L."/>
            <person name="Nipitwattanaphon M."/>
            <person name="Gotzek D."/>
            <person name="Dijkstra M.B."/>
            <person name="Oettler J."/>
            <person name="Comtesse F."/>
            <person name="Shih C.J."/>
            <person name="Wu W.J."/>
            <person name="Yang C.C."/>
            <person name="Thomas J."/>
            <person name="Beaudoing E."/>
            <person name="Pradervand S."/>
            <person name="Flegel V."/>
            <person name="Cook E.D."/>
            <person name="Fabbretti R."/>
            <person name="Stockinger H."/>
            <person name="Long L."/>
            <person name="Farmerie W.G."/>
            <person name="Oakey J."/>
            <person name="Boomsma J.J."/>
            <person name="Pamilo P."/>
            <person name="Yi S.V."/>
            <person name="Heinze J."/>
            <person name="Goodisman M.A."/>
            <person name="Farinelli L."/>
            <person name="Harshman K."/>
            <person name="Hulo N."/>
            <person name="Cerutti L."/>
            <person name="Xenarios I."/>
            <person name="Shoemaker D."/>
            <person name="Keller L."/>
        </authorList>
    </citation>
    <scope>NUCLEOTIDE SEQUENCE [LARGE SCALE GENOMIC DNA]</scope>
</reference>
<feature type="non-terminal residue" evidence="2">
    <location>
        <position position="73"/>
    </location>
</feature>
<organism>
    <name type="scientific">Solenopsis invicta</name>
    <name type="common">Red imported fire ant</name>
    <name type="synonym">Solenopsis wagneri</name>
    <dbReference type="NCBI Taxonomy" id="13686"/>
    <lineage>
        <taxon>Eukaryota</taxon>
        <taxon>Metazoa</taxon>
        <taxon>Ecdysozoa</taxon>
        <taxon>Arthropoda</taxon>
        <taxon>Hexapoda</taxon>
        <taxon>Insecta</taxon>
        <taxon>Pterygota</taxon>
        <taxon>Neoptera</taxon>
        <taxon>Endopterygota</taxon>
        <taxon>Hymenoptera</taxon>
        <taxon>Apocrita</taxon>
        <taxon>Aculeata</taxon>
        <taxon>Formicoidea</taxon>
        <taxon>Formicidae</taxon>
        <taxon>Myrmicinae</taxon>
        <taxon>Solenopsis</taxon>
    </lineage>
</organism>
<evidence type="ECO:0000313" key="2">
    <source>
        <dbReference type="EMBL" id="EFZ14788.1"/>
    </source>
</evidence>
<feature type="domain" description="Transposable element P transposase-like RNase H C-terminal" evidence="1">
    <location>
        <begin position="22"/>
        <end position="54"/>
    </location>
</feature>
<feature type="non-terminal residue" evidence="2">
    <location>
        <position position="1"/>
    </location>
</feature>